<dbReference type="RefSeq" id="WP_057754116.1">
    <property type="nucleotide sequence ID" value="NZ_AYYK01000001.1"/>
</dbReference>
<accession>A0A0R2BUP7</accession>
<dbReference type="OrthoDB" id="66596at2"/>
<dbReference type="PATRIC" id="fig|1423738.3.peg.707"/>
<dbReference type="Proteomes" id="UP000051813">
    <property type="component" value="Unassembled WGS sequence"/>
</dbReference>
<dbReference type="EMBL" id="AYYK01000001">
    <property type="protein sequence ID" value="KRM79995.1"/>
    <property type="molecule type" value="Genomic_DNA"/>
</dbReference>
<evidence type="ECO:0000256" key="1">
    <source>
        <dbReference type="ARBA" id="ARBA00023125"/>
    </source>
</evidence>
<dbReference type="SUPFAM" id="SSF48498">
    <property type="entry name" value="Tetracyclin repressor-like, C-terminal domain"/>
    <property type="match status" value="1"/>
</dbReference>
<comment type="caution">
    <text evidence="3">The sequence shown here is derived from an EMBL/GenBank/DDBJ whole genome shotgun (WGS) entry which is preliminary data.</text>
</comment>
<name>A0A0R2BUP7_9LACO</name>
<dbReference type="Gene3D" id="1.10.357.10">
    <property type="entry name" value="Tetracycline Repressor, domain 2"/>
    <property type="match status" value="1"/>
</dbReference>
<dbReference type="InterPro" id="IPR009057">
    <property type="entry name" value="Homeodomain-like_sf"/>
</dbReference>
<keyword evidence="1" id="KW-0238">DNA-binding</keyword>
<dbReference type="AlphaFoldDB" id="A0A0R2BUP7"/>
<dbReference type="InterPro" id="IPR036271">
    <property type="entry name" value="Tet_transcr_reg_TetR-rel_C_sf"/>
</dbReference>
<gene>
    <name evidence="3" type="ORF">FC84_GL000698</name>
</gene>
<proteinExistence type="predicted"/>
<dbReference type="Gene3D" id="1.10.10.60">
    <property type="entry name" value="Homeodomain-like"/>
    <property type="match status" value="1"/>
</dbReference>
<dbReference type="GO" id="GO:0003677">
    <property type="term" value="F:DNA binding"/>
    <property type="evidence" value="ECO:0007669"/>
    <property type="project" value="UniProtKB-KW"/>
</dbReference>
<organism evidence="3 4">
    <name type="scientific">Lapidilactobacillus dextrinicus DSM 20335</name>
    <dbReference type="NCBI Taxonomy" id="1423738"/>
    <lineage>
        <taxon>Bacteria</taxon>
        <taxon>Bacillati</taxon>
        <taxon>Bacillota</taxon>
        <taxon>Bacilli</taxon>
        <taxon>Lactobacillales</taxon>
        <taxon>Lactobacillaceae</taxon>
        <taxon>Lapidilactobacillus</taxon>
    </lineage>
</organism>
<evidence type="ECO:0000313" key="4">
    <source>
        <dbReference type="Proteomes" id="UP000051813"/>
    </source>
</evidence>
<keyword evidence="4" id="KW-1185">Reference proteome</keyword>
<sequence length="201" mass="23383">MARKKTIMKNDILNAAVNLAMRDGFQNFTARKIADELNCSTQPLYLEFECMDDLKHQSIIKIQSYLQKHVFNQHYHEDPLIDLDLAYIHFACEQPMLYRTLWIEDKESITEMKQFALNIGTTRFAKRTDAADLSAEKIYRILTGNWIIVNGIANLISSGYARMSKTQVVEILQAQLDDFIYNDRFNPANEIEDDFEFQVAN</sequence>
<dbReference type="InterPro" id="IPR001647">
    <property type="entry name" value="HTH_TetR"/>
</dbReference>
<dbReference type="SUPFAM" id="SSF46689">
    <property type="entry name" value="Homeodomain-like"/>
    <property type="match status" value="1"/>
</dbReference>
<evidence type="ECO:0000313" key="3">
    <source>
        <dbReference type="EMBL" id="KRM79995.1"/>
    </source>
</evidence>
<dbReference type="STRING" id="1423738.FC84_GL000698"/>
<protein>
    <submittedName>
        <fullName evidence="3">Transcriptional regulator</fullName>
    </submittedName>
</protein>
<dbReference type="Pfam" id="PF00440">
    <property type="entry name" value="TetR_N"/>
    <property type="match status" value="1"/>
</dbReference>
<evidence type="ECO:0000259" key="2">
    <source>
        <dbReference type="Pfam" id="PF00440"/>
    </source>
</evidence>
<reference evidence="3 4" key="1">
    <citation type="journal article" date="2015" name="Genome Announc.">
        <title>Expanding the biotechnology potential of lactobacilli through comparative genomics of 213 strains and associated genera.</title>
        <authorList>
            <person name="Sun Z."/>
            <person name="Harris H.M."/>
            <person name="McCann A."/>
            <person name="Guo C."/>
            <person name="Argimon S."/>
            <person name="Zhang W."/>
            <person name="Yang X."/>
            <person name="Jeffery I.B."/>
            <person name="Cooney J.C."/>
            <person name="Kagawa T.F."/>
            <person name="Liu W."/>
            <person name="Song Y."/>
            <person name="Salvetti E."/>
            <person name="Wrobel A."/>
            <person name="Rasinkangas P."/>
            <person name="Parkhill J."/>
            <person name="Rea M.C."/>
            <person name="O'Sullivan O."/>
            <person name="Ritari J."/>
            <person name="Douillard F.P."/>
            <person name="Paul Ross R."/>
            <person name="Yang R."/>
            <person name="Briner A.E."/>
            <person name="Felis G.E."/>
            <person name="de Vos W.M."/>
            <person name="Barrangou R."/>
            <person name="Klaenhammer T.R."/>
            <person name="Caufield P.W."/>
            <person name="Cui Y."/>
            <person name="Zhang H."/>
            <person name="O'Toole P.W."/>
        </authorList>
    </citation>
    <scope>NUCLEOTIDE SEQUENCE [LARGE SCALE GENOMIC DNA]</scope>
    <source>
        <strain evidence="3 4">DSM 20335</strain>
    </source>
</reference>
<feature type="domain" description="HTH tetR-type" evidence="2">
    <location>
        <begin position="12"/>
        <end position="54"/>
    </location>
</feature>